<gene>
    <name evidence="2" type="ORF">UY44_C0002G0048</name>
</gene>
<keyword evidence="1" id="KW-0812">Transmembrane</keyword>
<reference evidence="2 3" key="1">
    <citation type="journal article" date="2015" name="Nature">
        <title>rRNA introns, odd ribosomes, and small enigmatic genomes across a large radiation of phyla.</title>
        <authorList>
            <person name="Brown C.T."/>
            <person name="Hug L.A."/>
            <person name="Thomas B.C."/>
            <person name="Sharon I."/>
            <person name="Castelle C.J."/>
            <person name="Singh A."/>
            <person name="Wilkins M.J."/>
            <person name="Williams K.H."/>
            <person name="Banfield J.F."/>
        </authorList>
    </citation>
    <scope>NUCLEOTIDE SEQUENCE [LARGE SCALE GENOMIC DNA]</scope>
</reference>
<dbReference type="Gene3D" id="2.60.40.10">
    <property type="entry name" value="Immunoglobulins"/>
    <property type="match status" value="1"/>
</dbReference>
<keyword evidence="1" id="KW-1133">Transmembrane helix</keyword>
<name>A0A0G1VSB4_9BACT</name>
<accession>A0A0G1VSB4</accession>
<dbReference type="Proteomes" id="UP000033965">
    <property type="component" value="Unassembled WGS sequence"/>
</dbReference>
<feature type="transmembrane region" description="Helical" evidence="1">
    <location>
        <begin position="9"/>
        <end position="27"/>
    </location>
</feature>
<dbReference type="InterPro" id="IPR013783">
    <property type="entry name" value="Ig-like_fold"/>
</dbReference>
<sequence>MLPYRDSKIIRTVLILFFILVIFYSYYEARGRLFGPRIEVPQGTAVVHERFITINGKAESIAELTMNGKPVTVTEDGAFGEPYLLSDGYNRIVLRARDKYGRASEKVVEVIYEPTTVIEILTATSSPTSTSTVAQ</sequence>
<dbReference type="Pfam" id="PF09136">
    <property type="entry name" value="Glucodextran_B"/>
    <property type="match status" value="1"/>
</dbReference>
<comment type="caution">
    <text evidence="2">The sequence shown here is derived from an EMBL/GenBank/DDBJ whole genome shotgun (WGS) entry which is preliminary data.</text>
</comment>
<dbReference type="EMBL" id="LCPZ01000002">
    <property type="protein sequence ID" value="KKW09408.1"/>
    <property type="molecule type" value="Genomic_DNA"/>
</dbReference>
<keyword evidence="1" id="KW-0472">Membrane</keyword>
<dbReference type="AlphaFoldDB" id="A0A0G1VSB4"/>
<evidence type="ECO:0000313" key="3">
    <source>
        <dbReference type="Proteomes" id="UP000033965"/>
    </source>
</evidence>
<evidence type="ECO:0000313" key="2">
    <source>
        <dbReference type="EMBL" id="KKW09408.1"/>
    </source>
</evidence>
<evidence type="ECO:0000256" key="1">
    <source>
        <dbReference type="SAM" id="Phobius"/>
    </source>
</evidence>
<proteinExistence type="predicted"/>
<protein>
    <submittedName>
        <fullName evidence="2">YD repeat protein</fullName>
    </submittedName>
</protein>
<organism evidence="2 3">
    <name type="scientific">Candidatus Kaiserbacteria bacterium GW2011_GWA2_49_19</name>
    <dbReference type="NCBI Taxonomy" id="1618669"/>
    <lineage>
        <taxon>Bacteria</taxon>
        <taxon>Candidatus Kaiseribacteriota</taxon>
    </lineage>
</organism>